<reference evidence="9" key="1">
    <citation type="submission" date="2015-07" db="EMBL/GenBank/DDBJ databases">
        <title>Draft Genome Sequences of Anaerolinea thermolimosa IMO-1, Bellilinea caldifistulae GOMI-1, Leptolinea tardivitalis YMTK-2, Levilinea saccharolytica KIBI-1,Longilinea arvoryzae KOME-1, Previously Described as Members of the Anaerolineaceae (Chloroflexi).</title>
        <authorList>
            <person name="Sekiguchi Y."/>
            <person name="Ohashi A."/>
            <person name="Matsuura N."/>
            <person name="Tourlousse M.D."/>
        </authorList>
    </citation>
    <scope>NUCLEOTIDE SEQUENCE [LARGE SCALE GENOMIC DNA]</scope>
    <source>
        <strain evidence="9">KOME-1</strain>
    </source>
</reference>
<protein>
    <recommendedName>
        <fullName evidence="5 6">Large ribosomal subunit protein uL16</fullName>
    </recommendedName>
</protein>
<sequence>MLMPKRVKWRKQQRGRMTGKVLRGAAMVYGEYALQALEPGWVSARQIEAARRTIVRAMRRHGKLWIRIFPDKPYTHRPPETRMGKGKGAVEYWVAVVRPGRIMFEVGGLDHDEAVECLHQAAYKFSIRTKVIARADRAGERE</sequence>
<dbReference type="InterPro" id="IPR047873">
    <property type="entry name" value="Ribosomal_uL16"/>
</dbReference>
<dbReference type="Gene3D" id="3.90.1170.10">
    <property type="entry name" value="Ribosomal protein L10e/L16"/>
    <property type="match status" value="1"/>
</dbReference>
<dbReference type="SUPFAM" id="SSF54686">
    <property type="entry name" value="Ribosomal protein L16p/L10e"/>
    <property type="match status" value="1"/>
</dbReference>
<dbReference type="Pfam" id="PF00252">
    <property type="entry name" value="Ribosomal_L16"/>
    <property type="match status" value="1"/>
</dbReference>
<keyword evidence="6 8" id="KW-0699">rRNA-binding</keyword>
<accession>A0A0S7BKW0</accession>
<evidence type="ECO:0000256" key="1">
    <source>
        <dbReference type="ARBA" id="ARBA00008931"/>
    </source>
</evidence>
<dbReference type="NCBIfam" id="TIGR01164">
    <property type="entry name" value="rplP_bact"/>
    <property type="match status" value="1"/>
</dbReference>
<dbReference type="HAMAP" id="MF_01342">
    <property type="entry name" value="Ribosomal_uL16"/>
    <property type="match status" value="1"/>
</dbReference>
<dbReference type="InterPro" id="IPR036920">
    <property type="entry name" value="Ribosomal_uL16_sf"/>
</dbReference>
<dbReference type="AlphaFoldDB" id="A0A0S7BKW0"/>
<evidence type="ECO:0000256" key="2">
    <source>
        <dbReference type="ARBA" id="ARBA00022555"/>
    </source>
</evidence>
<dbReference type="PANTHER" id="PTHR12220">
    <property type="entry name" value="50S/60S RIBOSOMAL PROTEIN L16"/>
    <property type="match status" value="1"/>
</dbReference>
<evidence type="ECO:0000313" key="10">
    <source>
        <dbReference type="Proteomes" id="UP000055060"/>
    </source>
</evidence>
<keyword evidence="2 6" id="KW-0820">tRNA-binding</keyword>
<dbReference type="InterPro" id="IPR016180">
    <property type="entry name" value="Ribosomal_uL16_dom"/>
</dbReference>
<organism evidence="9">
    <name type="scientific">Longilinea arvoryzae</name>
    <dbReference type="NCBI Taxonomy" id="360412"/>
    <lineage>
        <taxon>Bacteria</taxon>
        <taxon>Bacillati</taxon>
        <taxon>Chloroflexota</taxon>
        <taxon>Anaerolineae</taxon>
        <taxon>Anaerolineales</taxon>
        <taxon>Anaerolineaceae</taxon>
        <taxon>Longilinea</taxon>
    </lineage>
</organism>
<proteinExistence type="inferred from homology"/>
<evidence type="ECO:0000256" key="6">
    <source>
        <dbReference type="HAMAP-Rule" id="MF_01342"/>
    </source>
</evidence>
<evidence type="ECO:0000256" key="8">
    <source>
        <dbReference type="RuleBase" id="RU004414"/>
    </source>
</evidence>
<evidence type="ECO:0000256" key="7">
    <source>
        <dbReference type="RuleBase" id="RU004413"/>
    </source>
</evidence>
<keyword evidence="6 8" id="KW-0694">RNA-binding</keyword>
<dbReference type="PANTHER" id="PTHR12220:SF13">
    <property type="entry name" value="LARGE RIBOSOMAL SUBUNIT PROTEIN UL16M"/>
    <property type="match status" value="1"/>
</dbReference>
<evidence type="ECO:0000256" key="4">
    <source>
        <dbReference type="ARBA" id="ARBA00023274"/>
    </source>
</evidence>
<dbReference type="FunFam" id="3.90.1170.10:FF:000001">
    <property type="entry name" value="50S ribosomal protein L16"/>
    <property type="match status" value="1"/>
</dbReference>
<dbReference type="GO" id="GO:0006412">
    <property type="term" value="P:translation"/>
    <property type="evidence" value="ECO:0007669"/>
    <property type="project" value="UniProtKB-UniRule"/>
</dbReference>
<dbReference type="RefSeq" id="WP_075074502.1">
    <property type="nucleotide sequence ID" value="NZ_DF967972.1"/>
</dbReference>
<dbReference type="PRINTS" id="PR00060">
    <property type="entry name" value="RIBOSOMALL16"/>
</dbReference>
<dbReference type="CDD" id="cd01433">
    <property type="entry name" value="Ribosomal_L16_L10e"/>
    <property type="match status" value="1"/>
</dbReference>
<keyword evidence="3 6" id="KW-0689">Ribosomal protein</keyword>
<dbReference type="InterPro" id="IPR000114">
    <property type="entry name" value="Ribosomal_uL16_bact-type"/>
</dbReference>
<keyword evidence="4 6" id="KW-0687">Ribonucleoprotein</keyword>
<dbReference type="Proteomes" id="UP000055060">
    <property type="component" value="Unassembled WGS sequence"/>
</dbReference>
<evidence type="ECO:0000256" key="5">
    <source>
        <dbReference type="ARBA" id="ARBA00035198"/>
    </source>
</evidence>
<dbReference type="GO" id="GO:0000049">
    <property type="term" value="F:tRNA binding"/>
    <property type="evidence" value="ECO:0007669"/>
    <property type="project" value="UniProtKB-KW"/>
</dbReference>
<dbReference type="GO" id="GO:0019843">
    <property type="term" value="F:rRNA binding"/>
    <property type="evidence" value="ECO:0007669"/>
    <property type="project" value="UniProtKB-UniRule"/>
</dbReference>
<comment type="function">
    <text evidence="6 8">Binds 23S rRNA and is also seen to make contacts with the A and possibly P site tRNAs.</text>
</comment>
<name>A0A0S7BKW0_9CHLR</name>
<dbReference type="PROSITE" id="PS00586">
    <property type="entry name" value="RIBOSOMAL_L16_1"/>
    <property type="match status" value="1"/>
</dbReference>
<dbReference type="EMBL" id="DF967972">
    <property type="protein sequence ID" value="GAP15315.1"/>
    <property type="molecule type" value="Genomic_DNA"/>
</dbReference>
<dbReference type="GO" id="GO:0003735">
    <property type="term" value="F:structural constituent of ribosome"/>
    <property type="evidence" value="ECO:0007669"/>
    <property type="project" value="InterPro"/>
</dbReference>
<keyword evidence="10" id="KW-1185">Reference proteome</keyword>
<evidence type="ECO:0000313" key="9">
    <source>
        <dbReference type="EMBL" id="GAP15315.1"/>
    </source>
</evidence>
<gene>
    <name evidence="6" type="primary">rplP</name>
    <name evidence="9" type="ORF">LARV_03099</name>
</gene>
<comment type="similarity">
    <text evidence="1 6 7">Belongs to the universal ribosomal protein uL16 family.</text>
</comment>
<dbReference type="OrthoDB" id="9802589at2"/>
<dbReference type="PROSITE" id="PS00701">
    <property type="entry name" value="RIBOSOMAL_L16_2"/>
    <property type="match status" value="1"/>
</dbReference>
<dbReference type="GO" id="GO:0022625">
    <property type="term" value="C:cytosolic large ribosomal subunit"/>
    <property type="evidence" value="ECO:0007669"/>
    <property type="project" value="TreeGrafter"/>
</dbReference>
<comment type="subunit">
    <text evidence="6 8">Part of the 50S ribosomal subunit.</text>
</comment>
<dbReference type="STRING" id="360412.LARV_03099"/>
<evidence type="ECO:0000256" key="3">
    <source>
        <dbReference type="ARBA" id="ARBA00022980"/>
    </source>
</evidence>
<dbReference type="InterPro" id="IPR020798">
    <property type="entry name" value="Ribosomal_uL16_CS"/>
</dbReference>